<dbReference type="GO" id="GO:0070041">
    <property type="term" value="F:rRNA (uridine-C5-)-methyltransferase activity"/>
    <property type="evidence" value="ECO:0007669"/>
    <property type="project" value="UniProtKB-UniRule"/>
</dbReference>
<dbReference type="RefSeq" id="WP_115590474.1">
    <property type="nucleotide sequence ID" value="NZ_UFRN01000002.1"/>
</dbReference>
<keyword evidence="6 11" id="KW-0479">Metal-binding</keyword>
<comment type="catalytic activity">
    <reaction evidence="9 11">
        <text>uridine(1939) in 23S rRNA + S-adenosyl-L-methionine = 5-methyluridine(1939) in 23S rRNA + S-adenosyl-L-homocysteine + H(+)</text>
        <dbReference type="Rhea" id="RHEA:42908"/>
        <dbReference type="Rhea" id="RHEA-COMP:10278"/>
        <dbReference type="Rhea" id="RHEA-COMP:10279"/>
        <dbReference type="ChEBI" id="CHEBI:15378"/>
        <dbReference type="ChEBI" id="CHEBI:57856"/>
        <dbReference type="ChEBI" id="CHEBI:59789"/>
        <dbReference type="ChEBI" id="CHEBI:65315"/>
        <dbReference type="ChEBI" id="CHEBI:74447"/>
        <dbReference type="EC" id="2.1.1.190"/>
    </reaction>
</comment>
<comment type="function">
    <text evidence="10 11">Catalyzes the formation of 5-methyl-uridine at position 1939 (m5U1939) in 23S rRNA.</text>
</comment>
<feature type="binding site" evidence="11 12">
    <location>
        <position position="374"/>
    </location>
    <ligand>
        <name>S-adenosyl-L-methionine</name>
        <dbReference type="ChEBI" id="CHEBI:59789"/>
    </ligand>
</feature>
<dbReference type="Pfam" id="PF05958">
    <property type="entry name" value="tRNA_U5-meth_tr"/>
    <property type="match status" value="1"/>
</dbReference>
<feature type="active site" evidence="13">
    <location>
        <position position="400"/>
    </location>
</feature>
<sequence>MALFYSEKAAKQHAKKSAKTTACPPVTIQSLDYQGLGVAKIAGKTWFIENALPNEQVEIRILEEKRQYGRAKAVKILKPSAERQQPSCALYGKCGGCQMQHIPLDLQREAKQRALFQRLQKLQSQPIEFQPMIVGHDKSYRRRAKLSIALQNNQLAIGFRMQNSNQIIPLEQCEVLVEPLSQLIKPLQSLFSTWQNKKSLGHIELVQADNTIAMLVRNVGQLHPQDSRNLQQFAEQHSLSLFVMTAENDIVQLSGEVPHYQIHGVKLGFSIRDFIQVNGNLNEKMVSKALEWLNLSEQDRVLDLFCGMGNFTLPIAKQAGFVVGVEGVEPMVAQAKQNRDTSGLKNVAFYQTNLDEPFADKPWASEPFNKVLLDPARNGAFFCLDHLAALNPETIVYVSCNPATLVRDAEKLIQAGYKLKKAAMIDMFPHTGHLESISLFSSH</sequence>
<dbReference type="PROSITE" id="PS01230">
    <property type="entry name" value="TRMA_1"/>
    <property type="match status" value="1"/>
</dbReference>
<evidence type="ECO:0000313" key="16">
    <source>
        <dbReference type="Proteomes" id="UP000254253"/>
    </source>
</evidence>
<keyword evidence="4 11" id="KW-0808">Transferase</keyword>
<feature type="binding site" evidence="11">
    <location>
        <position position="97"/>
    </location>
    <ligand>
        <name>[4Fe-4S] cluster</name>
        <dbReference type="ChEBI" id="CHEBI:49883"/>
    </ligand>
</feature>
<feature type="binding site" evidence="11">
    <location>
        <position position="88"/>
    </location>
    <ligand>
        <name>[4Fe-4S] cluster</name>
        <dbReference type="ChEBI" id="CHEBI:49883"/>
    </ligand>
</feature>
<feature type="binding site" evidence="11 12">
    <location>
        <position position="276"/>
    </location>
    <ligand>
        <name>S-adenosyl-L-methionine</name>
        <dbReference type="ChEBI" id="CHEBI:59789"/>
    </ligand>
</feature>
<dbReference type="GO" id="GO:0070475">
    <property type="term" value="P:rRNA base methylation"/>
    <property type="evidence" value="ECO:0007669"/>
    <property type="project" value="TreeGrafter"/>
</dbReference>
<keyword evidence="8 11" id="KW-0411">Iron-sulfur</keyword>
<dbReference type="PROSITE" id="PS51687">
    <property type="entry name" value="SAM_MT_RNA_M5U"/>
    <property type="match status" value="1"/>
</dbReference>
<protein>
    <recommendedName>
        <fullName evidence="11">23S rRNA (uracil(1939)-C(5))-methyltransferase RlmD</fullName>
        <ecNumber evidence="11">2.1.1.190</ecNumber>
    </recommendedName>
    <alternativeName>
        <fullName evidence="11">23S rRNA(m5U1939)-methyltransferase</fullName>
    </alternativeName>
</protein>
<proteinExistence type="inferred from homology"/>
<keyword evidence="3 11" id="KW-0489">Methyltransferase</keyword>
<dbReference type="GO" id="GO:0005506">
    <property type="term" value="F:iron ion binding"/>
    <property type="evidence" value="ECO:0007669"/>
    <property type="project" value="UniProtKB-UniRule"/>
</dbReference>
<feature type="active site" description="Nucleophile" evidence="11 12">
    <location>
        <position position="400"/>
    </location>
</feature>
<feature type="binding site" evidence="11 12">
    <location>
        <position position="305"/>
    </location>
    <ligand>
        <name>S-adenosyl-L-methionine</name>
        <dbReference type="ChEBI" id="CHEBI:59789"/>
    </ligand>
</feature>
<dbReference type="InterPro" id="IPR012340">
    <property type="entry name" value="NA-bd_OB-fold"/>
</dbReference>
<keyword evidence="7 11" id="KW-0408">Iron</keyword>
<evidence type="ECO:0000259" key="14">
    <source>
        <dbReference type="PROSITE" id="PS50926"/>
    </source>
</evidence>
<dbReference type="GO" id="GO:0051539">
    <property type="term" value="F:4 iron, 4 sulfur cluster binding"/>
    <property type="evidence" value="ECO:0007669"/>
    <property type="project" value="UniProtKB-KW"/>
</dbReference>
<dbReference type="InterPro" id="IPR010280">
    <property type="entry name" value="U5_MeTrfase_fam"/>
</dbReference>
<feature type="binding site" evidence="11 12">
    <location>
        <position position="326"/>
    </location>
    <ligand>
        <name>S-adenosyl-L-methionine</name>
        <dbReference type="ChEBI" id="CHEBI:59789"/>
    </ligand>
</feature>
<dbReference type="PANTHER" id="PTHR11061">
    <property type="entry name" value="RNA M5U METHYLTRANSFERASE"/>
    <property type="match status" value="1"/>
</dbReference>
<dbReference type="Proteomes" id="UP000254253">
    <property type="component" value="Unassembled WGS sequence"/>
</dbReference>
<dbReference type="InterPro" id="IPR001566">
    <property type="entry name" value="23S_rRNA_MeTrfase_RlmD"/>
</dbReference>
<dbReference type="FunFam" id="3.40.50.150:FF:000009">
    <property type="entry name" value="23S rRNA (Uracil(1939)-C(5))-methyltransferase RlmD"/>
    <property type="match status" value="1"/>
</dbReference>
<evidence type="ECO:0000256" key="13">
    <source>
        <dbReference type="PROSITE-ProRule" id="PRU10015"/>
    </source>
</evidence>
<dbReference type="EC" id="2.1.1.190" evidence="11"/>
<evidence type="ECO:0000256" key="5">
    <source>
        <dbReference type="ARBA" id="ARBA00022691"/>
    </source>
</evidence>
<feature type="binding site" evidence="11">
    <location>
        <position position="173"/>
    </location>
    <ligand>
        <name>[4Fe-4S] cluster</name>
        <dbReference type="ChEBI" id="CHEBI:49883"/>
    </ligand>
</feature>
<dbReference type="PROSITE" id="PS50926">
    <property type="entry name" value="TRAM"/>
    <property type="match status" value="1"/>
</dbReference>
<accession>A0A380TWM8</accession>
<dbReference type="Gene3D" id="2.40.50.1070">
    <property type="match status" value="1"/>
</dbReference>
<keyword evidence="16" id="KW-1185">Reference proteome</keyword>
<feature type="binding site" evidence="11">
    <location>
        <position position="94"/>
    </location>
    <ligand>
        <name>[4Fe-4S] cluster</name>
        <dbReference type="ChEBI" id="CHEBI:49883"/>
    </ligand>
</feature>
<evidence type="ECO:0000256" key="7">
    <source>
        <dbReference type="ARBA" id="ARBA00023004"/>
    </source>
</evidence>
<evidence type="ECO:0000256" key="8">
    <source>
        <dbReference type="ARBA" id="ARBA00023014"/>
    </source>
</evidence>
<keyword evidence="2 11" id="KW-0698">rRNA processing</keyword>
<evidence type="ECO:0000256" key="1">
    <source>
        <dbReference type="ARBA" id="ARBA00022485"/>
    </source>
</evidence>
<dbReference type="FunFam" id="2.40.50.140:FF:000097">
    <property type="entry name" value="23S rRNA (uracil(1939)-C(5))-methyltransferase RlmD"/>
    <property type="match status" value="1"/>
</dbReference>
<evidence type="ECO:0000256" key="10">
    <source>
        <dbReference type="ARBA" id="ARBA00059995"/>
    </source>
</evidence>
<reference evidence="15 16" key="1">
    <citation type="submission" date="2018-06" db="EMBL/GenBank/DDBJ databases">
        <authorList>
            <consortium name="Pathogen Informatics"/>
            <person name="Doyle S."/>
        </authorList>
    </citation>
    <scope>NUCLEOTIDE SEQUENCE [LARGE SCALE GENOMIC DNA]</scope>
    <source>
        <strain evidence="15 16">NCTC4191</strain>
    </source>
</reference>
<feature type="domain" description="TRAM" evidence="14">
    <location>
        <begin position="14"/>
        <end position="75"/>
    </location>
</feature>
<dbReference type="EMBL" id="UFRN01000002">
    <property type="protein sequence ID" value="SUT93073.1"/>
    <property type="molecule type" value="Genomic_DNA"/>
</dbReference>
<evidence type="ECO:0000256" key="4">
    <source>
        <dbReference type="ARBA" id="ARBA00022679"/>
    </source>
</evidence>
<dbReference type="CDD" id="cd02440">
    <property type="entry name" value="AdoMet_MTases"/>
    <property type="match status" value="1"/>
</dbReference>
<evidence type="ECO:0000256" key="9">
    <source>
        <dbReference type="ARBA" id="ARBA00052756"/>
    </source>
</evidence>
<dbReference type="Gene3D" id="2.40.50.140">
    <property type="entry name" value="Nucleic acid-binding proteins"/>
    <property type="match status" value="1"/>
</dbReference>
<evidence type="ECO:0000256" key="12">
    <source>
        <dbReference type="PROSITE-ProRule" id="PRU01024"/>
    </source>
</evidence>
<feature type="binding site" evidence="11">
    <location>
        <position position="353"/>
    </location>
    <ligand>
        <name>S-adenosyl-L-methionine</name>
        <dbReference type="ChEBI" id="CHEBI:59789"/>
    </ligand>
</feature>
<dbReference type="InterPro" id="IPR030390">
    <property type="entry name" value="MeTrfase_TrmA_AS"/>
</dbReference>
<evidence type="ECO:0000256" key="2">
    <source>
        <dbReference type="ARBA" id="ARBA00022552"/>
    </source>
</evidence>
<evidence type="ECO:0000256" key="6">
    <source>
        <dbReference type="ARBA" id="ARBA00022723"/>
    </source>
</evidence>
<keyword evidence="5 11" id="KW-0949">S-adenosyl-L-methionine</keyword>
<dbReference type="Pfam" id="PF01938">
    <property type="entry name" value="TRAM"/>
    <property type="match status" value="1"/>
</dbReference>
<dbReference type="PANTHER" id="PTHR11061:SF49">
    <property type="entry name" value="23S RRNA (URACIL(1939)-C(5))-METHYLTRANSFERASE RLMD"/>
    <property type="match status" value="1"/>
</dbReference>
<dbReference type="SUPFAM" id="SSF50249">
    <property type="entry name" value="Nucleic acid-binding proteins"/>
    <property type="match status" value="1"/>
</dbReference>
<dbReference type="Gene3D" id="3.40.50.150">
    <property type="entry name" value="Vaccinia Virus protein VP39"/>
    <property type="match status" value="1"/>
</dbReference>
<evidence type="ECO:0000256" key="11">
    <source>
        <dbReference type="HAMAP-Rule" id="MF_01010"/>
    </source>
</evidence>
<comment type="similarity">
    <text evidence="11">Belongs to the class I-like SAM-binding methyltransferase superfamily. RNA M5U methyltransferase family. RlmD subfamily.</text>
</comment>
<dbReference type="NCBIfam" id="TIGR00479">
    <property type="entry name" value="rumA"/>
    <property type="match status" value="1"/>
</dbReference>
<dbReference type="GO" id="GO:0003723">
    <property type="term" value="F:RNA binding"/>
    <property type="evidence" value="ECO:0007669"/>
    <property type="project" value="InterPro"/>
</dbReference>
<dbReference type="PROSITE" id="PS01231">
    <property type="entry name" value="TRMA_2"/>
    <property type="match status" value="1"/>
</dbReference>
<dbReference type="InterPro" id="IPR029063">
    <property type="entry name" value="SAM-dependent_MTases_sf"/>
</dbReference>
<organism evidence="15 16">
    <name type="scientific">Actinobacillus lignieresii</name>
    <dbReference type="NCBI Taxonomy" id="720"/>
    <lineage>
        <taxon>Bacteria</taxon>
        <taxon>Pseudomonadati</taxon>
        <taxon>Pseudomonadota</taxon>
        <taxon>Gammaproteobacteria</taxon>
        <taxon>Pasteurellales</taxon>
        <taxon>Pasteurellaceae</taxon>
        <taxon>Actinobacillus</taxon>
    </lineage>
</organism>
<dbReference type="HAMAP" id="MF_01010">
    <property type="entry name" value="23SrRNA_methyltr_RlmD"/>
    <property type="match status" value="1"/>
</dbReference>
<dbReference type="SUPFAM" id="SSF53335">
    <property type="entry name" value="S-adenosyl-L-methionine-dependent methyltransferases"/>
    <property type="match status" value="1"/>
</dbReference>
<dbReference type="InterPro" id="IPR030391">
    <property type="entry name" value="MeTrfase_TrmA_CS"/>
</dbReference>
<dbReference type="AlphaFoldDB" id="A0A380TWM8"/>
<dbReference type="InterPro" id="IPR002792">
    <property type="entry name" value="TRAM_dom"/>
</dbReference>
<evidence type="ECO:0000256" key="3">
    <source>
        <dbReference type="ARBA" id="ARBA00022603"/>
    </source>
</evidence>
<keyword evidence="1 11" id="KW-0004">4Fe-4S</keyword>
<gene>
    <name evidence="15" type="primary">rumA</name>
    <name evidence="11" type="synonym">rlmD</name>
    <name evidence="15" type="ORF">NCTC4191_01048</name>
</gene>
<feature type="binding site" evidence="11">
    <location>
        <position position="310"/>
    </location>
    <ligand>
        <name>S-adenosyl-L-methionine</name>
        <dbReference type="ChEBI" id="CHEBI:59789"/>
    </ligand>
</feature>
<evidence type="ECO:0000313" key="15">
    <source>
        <dbReference type="EMBL" id="SUT93073.1"/>
    </source>
</evidence>
<dbReference type="NCBIfam" id="NF009639">
    <property type="entry name" value="PRK13168.1"/>
    <property type="match status" value="1"/>
</dbReference>
<name>A0A380TWM8_ACTLI</name>